<dbReference type="AlphaFoldDB" id="A0A1Y0ESH7"/>
<protein>
    <submittedName>
        <fullName evidence="1">Uncharacterized protein</fullName>
    </submittedName>
</protein>
<dbReference type="KEGG" id="cser:CCO03_18990"/>
<evidence type="ECO:0000313" key="2">
    <source>
        <dbReference type="Proteomes" id="UP000196138"/>
    </source>
</evidence>
<evidence type="ECO:0000313" key="1">
    <source>
        <dbReference type="EMBL" id="ARU06468.1"/>
    </source>
</evidence>
<accession>A0A1Y0ESH7</accession>
<reference evidence="1 2" key="1">
    <citation type="submission" date="2017-05" db="EMBL/GenBank/DDBJ databases">
        <authorList>
            <person name="Song R."/>
            <person name="Chenine A.L."/>
            <person name="Ruprecht R.M."/>
        </authorList>
    </citation>
    <scope>NUCLEOTIDE SEQUENCE [LARGE SCALE GENOMIC DNA]</scope>
    <source>
        <strain evidence="1 2">DSM 26136</strain>
    </source>
</reference>
<dbReference type="PROSITE" id="PS51257">
    <property type="entry name" value="PROKAR_LIPOPROTEIN"/>
    <property type="match status" value="1"/>
</dbReference>
<dbReference type="RefSeq" id="WP_087283644.1">
    <property type="nucleotide sequence ID" value="NZ_CP021455.1"/>
</dbReference>
<gene>
    <name evidence="1" type="ORF">CCO03_18990</name>
</gene>
<dbReference type="OrthoDB" id="8794462at2"/>
<dbReference type="EMBL" id="CP021455">
    <property type="protein sequence ID" value="ARU06468.1"/>
    <property type="molecule type" value="Genomic_DNA"/>
</dbReference>
<proteinExistence type="predicted"/>
<sequence length="199" mass="21594">MNALKPVLAAALCAALSGCLVPEKFTADATFKPDGSYRYRFDGTVANAMVIAATRQKPGGLTDKDKAAMQRELDKERQRPGIQQLKAIDDTRLALKFEDDFNPGPLGMKAATYEVLQVSDKDWATRRVLTVTGPALKDKDRQALQELGIQVAGKVSITLPPKAKVISHNANGTPGLLSKAYTWTVGSLADQPRIEFQLP</sequence>
<keyword evidence="2" id="KW-1185">Reference proteome</keyword>
<organism evidence="1 2">
    <name type="scientific">Comamonas serinivorans</name>
    <dbReference type="NCBI Taxonomy" id="1082851"/>
    <lineage>
        <taxon>Bacteria</taxon>
        <taxon>Pseudomonadati</taxon>
        <taxon>Pseudomonadota</taxon>
        <taxon>Betaproteobacteria</taxon>
        <taxon>Burkholderiales</taxon>
        <taxon>Comamonadaceae</taxon>
        <taxon>Comamonas</taxon>
    </lineage>
</organism>
<dbReference type="Proteomes" id="UP000196138">
    <property type="component" value="Chromosome"/>
</dbReference>
<name>A0A1Y0ESH7_9BURK</name>